<evidence type="ECO:0008006" key="2">
    <source>
        <dbReference type="Google" id="ProtNLM"/>
    </source>
</evidence>
<name>A0A7C2P3N5_UNCW3</name>
<accession>A0A7C2P3N5</accession>
<reference evidence="1" key="1">
    <citation type="journal article" date="2020" name="mSystems">
        <title>Genome- and Community-Level Interaction Insights into Carbon Utilization and Element Cycling Functions of Hydrothermarchaeota in Hydrothermal Sediment.</title>
        <authorList>
            <person name="Zhou Z."/>
            <person name="Liu Y."/>
            <person name="Xu W."/>
            <person name="Pan J."/>
            <person name="Luo Z.H."/>
            <person name="Li M."/>
        </authorList>
    </citation>
    <scope>NUCLEOTIDE SEQUENCE [LARGE SCALE GENOMIC DNA]</scope>
    <source>
        <strain evidence="1">SpSt-34</strain>
    </source>
</reference>
<sequence>MSRGANSPHDVVYSAEEFRHVFLNTIPVKALCERLICVESDMDASEARKLLQRRSFDVAGVSDNGKPPAKGYVKTDELRDGNCGKYLKEFTYHDLISDSTPVAKVFKILQNKSYVFVLENDEVNYILTRSDLEKPIARAYIFGLVSNLESFLTTLLVDLNEEVIEKILGNEKIKKARKLRQQAREENLDLSLIYYLSLPDKIKLLKKIRAKNPKEFDRNDESVRRARSWVDDVMKDLRKRGFHANKLYSILSRVAKIRNRIAHCQPISSEDFPLDKVAEIVSNLDDIMGIIGEVF</sequence>
<evidence type="ECO:0000313" key="1">
    <source>
        <dbReference type="EMBL" id="HEN27374.1"/>
    </source>
</evidence>
<dbReference type="SUPFAM" id="SSF54631">
    <property type="entry name" value="CBS-domain pair"/>
    <property type="match status" value="1"/>
</dbReference>
<proteinExistence type="predicted"/>
<dbReference type="InterPro" id="IPR046342">
    <property type="entry name" value="CBS_dom_sf"/>
</dbReference>
<protein>
    <recommendedName>
        <fullName evidence="2">CBS domain-containing protein</fullName>
    </recommendedName>
</protein>
<dbReference type="AlphaFoldDB" id="A0A7C2P3N5"/>
<organism evidence="1">
    <name type="scientific">candidate division WOR-3 bacterium</name>
    <dbReference type="NCBI Taxonomy" id="2052148"/>
    <lineage>
        <taxon>Bacteria</taxon>
        <taxon>Bacteria division WOR-3</taxon>
    </lineage>
</organism>
<gene>
    <name evidence="1" type="ORF">ENQ77_01645</name>
</gene>
<dbReference type="EMBL" id="DSOL01000043">
    <property type="protein sequence ID" value="HEN27374.1"/>
    <property type="molecule type" value="Genomic_DNA"/>
</dbReference>
<comment type="caution">
    <text evidence="1">The sequence shown here is derived from an EMBL/GenBank/DDBJ whole genome shotgun (WGS) entry which is preliminary data.</text>
</comment>